<dbReference type="OrthoDB" id="1263665at2759"/>
<reference evidence="2 3" key="1">
    <citation type="submission" date="2020-09" db="EMBL/GenBank/DDBJ databases">
        <title>De no assembly of potato wild relative species, Solanum commersonii.</title>
        <authorList>
            <person name="Cho K."/>
        </authorList>
    </citation>
    <scope>NUCLEOTIDE SEQUENCE [LARGE SCALE GENOMIC DNA]</scope>
    <source>
        <strain evidence="2">LZ3.2</strain>
        <tissue evidence="2">Leaf</tissue>
    </source>
</reference>
<name>A0A9J5ZIH7_SOLCO</name>
<feature type="region of interest" description="Disordered" evidence="1">
    <location>
        <begin position="107"/>
        <end position="129"/>
    </location>
</feature>
<evidence type="ECO:0000313" key="3">
    <source>
        <dbReference type="Proteomes" id="UP000824120"/>
    </source>
</evidence>
<comment type="caution">
    <text evidence="2">The sequence shown here is derived from an EMBL/GenBank/DDBJ whole genome shotgun (WGS) entry which is preliminary data.</text>
</comment>
<evidence type="ECO:0000256" key="1">
    <source>
        <dbReference type="SAM" id="MobiDB-lite"/>
    </source>
</evidence>
<dbReference type="AlphaFoldDB" id="A0A9J5ZIH7"/>
<gene>
    <name evidence="2" type="ORF">H5410_022961</name>
</gene>
<keyword evidence="3" id="KW-1185">Reference proteome</keyword>
<evidence type="ECO:0000313" key="2">
    <source>
        <dbReference type="EMBL" id="KAG5611680.1"/>
    </source>
</evidence>
<dbReference type="EMBL" id="JACXVP010000004">
    <property type="protein sequence ID" value="KAG5611680.1"/>
    <property type="molecule type" value="Genomic_DNA"/>
</dbReference>
<protein>
    <submittedName>
        <fullName evidence="2">Uncharacterized protein</fullName>
    </submittedName>
</protein>
<proteinExistence type="predicted"/>
<feature type="compositionally biased region" description="Basic and acidic residues" evidence="1">
    <location>
        <begin position="109"/>
        <end position="123"/>
    </location>
</feature>
<sequence>MGDLGLIPLTGSCLSQSLSSLAKLSCADSSLSMPHPCRILQKYTTFGKSDTHPLTFLKSPSNIVAKYGLHLLRDLRAIAQRQLRREVEPNWMTKIAESSLLLLQRSCRGSRDSTERDDIKEMTDLPLKG</sequence>
<accession>A0A9J5ZIH7</accession>
<organism evidence="2 3">
    <name type="scientific">Solanum commersonii</name>
    <name type="common">Commerson's wild potato</name>
    <name type="synonym">Commerson's nightshade</name>
    <dbReference type="NCBI Taxonomy" id="4109"/>
    <lineage>
        <taxon>Eukaryota</taxon>
        <taxon>Viridiplantae</taxon>
        <taxon>Streptophyta</taxon>
        <taxon>Embryophyta</taxon>
        <taxon>Tracheophyta</taxon>
        <taxon>Spermatophyta</taxon>
        <taxon>Magnoliopsida</taxon>
        <taxon>eudicotyledons</taxon>
        <taxon>Gunneridae</taxon>
        <taxon>Pentapetalae</taxon>
        <taxon>asterids</taxon>
        <taxon>lamiids</taxon>
        <taxon>Solanales</taxon>
        <taxon>Solanaceae</taxon>
        <taxon>Solanoideae</taxon>
        <taxon>Solaneae</taxon>
        <taxon>Solanum</taxon>
    </lineage>
</organism>
<dbReference type="Proteomes" id="UP000824120">
    <property type="component" value="Chromosome 4"/>
</dbReference>